<accession>A0AA37QCJ7</accession>
<evidence type="ECO:0000259" key="5">
    <source>
        <dbReference type="PROSITE" id="PS52015"/>
    </source>
</evidence>
<name>A0AA37QCJ7_9BACT</name>
<keyword evidence="4" id="KW-0472">Membrane</keyword>
<dbReference type="SUPFAM" id="SSF74653">
    <property type="entry name" value="TolA/TonB C-terminal domain"/>
    <property type="match status" value="1"/>
</dbReference>
<evidence type="ECO:0000256" key="1">
    <source>
        <dbReference type="ARBA" id="ARBA00004167"/>
    </source>
</evidence>
<dbReference type="Gene3D" id="3.30.1150.10">
    <property type="match status" value="1"/>
</dbReference>
<keyword evidence="2" id="KW-0812">Transmembrane</keyword>
<dbReference type="Proteomes" id="UP001161325">
    <property type="component" value="Unassembled WGS sequence"/>
</dbReference>
<dbReference type="GO" id="GO:0016020">
    <property type="term" value="C:membrane"/>
    <property type="evidence" value="ECO:0007669"/>
    <property type="project" value="UniProtKB-SubCell"/>
</dbReference>
<dbReference type="EMBL" id="BRXS01000007">
    <property type="protein sequence ID" value="GLC27797.1"/>
    <property type="molecule type" value="Genomic_DNA"/>
</dbReference>
<evidence type="ECO:0000256" key="2">
    <source>
        <dbReference type="ARBA" id="ARBA00022692"/>
    </source>
</evidence>
<protein>
    <recommendedName>
        <fullName evidence="5">TonB C-terminal domain-containing protein</fullName>
    </recommendedName>
</protein>
<gene>
    <name evidence="6" type="ORF">rosag_43100</name>
</gene>
<comment type="caution">
    <text evidence="6">The sequence shown here is derived from an EMBL/GenBank/DDBJ whole genome shotgun (WGS) entry which is preliminary data.</text>
</comment>
<keyword evidence="3" id="KW-1133">Transmembrane helix</keyword>
<dbReference type="InterPro" id="IPR037682">
    <property type="entry name" value="TonB_C"/>
</dbReference>
<sequence length="326" mass="33553">MLWRRRASCTIRDVHDAESAPPGGLPSEVPMLHHVRALPRPLPVPVAGTVVSLTAHAALVGALVVGGTGTGVEATDDATVTQLVRVGAGQGGERLHWVGIAEGPGSGLARAGERPPSAYVVPGREGARRGAIGGGAGGRPAAGDALAGVIPPEAPVTARPSPPPIPDFVLPDVTAVEAATVLVAGVLTSAPDPSRGVSRPEDFTRLNAQEMLPDLLGVGGAPALTPAFAHAQVDVLPIPLVSNPLPSYPRALERSRTGGRVVVEFRIDSTGVVDLASLHVVQSTDSLFTNAVRGVLPSLRFVPAQLRTHAVGLTVRQPFVFRVARY</sequence>
<evidence type="ECO:0000313" key="7">
    <source>
        <dbReference type="Proteomes" id="UP001161325"/>
    </source>
</evidence>
<dbReference type="NCBIfam" id="TIGR01352">
    <property type="entry name" value="tonB_Cterm"/>
    <property type="match status" value="1"/>
</dbReference>
<evidence type="ECO:0000313" key="6">
    <source>
        <dbReference type="EMBL" id="GLC27797.1"/>
    </source>
</evidence>
<dbReference type="PROSITE" id="PS52015">
    <property type="entry name" value="TONB_CTD"/>
    <property type="match status" value="1"/>
</dbReference>
<dbReference type="AlphaFoldDB" id="A0AA37QCJ7"/>
<keyword evidence="7" id="KW-1185">Reference proteome</keyword>
<dbReference type="Pfam" id="PF03544">
    <property type="entry name" value="TonB_C"/>
    <property type="match status" value="1"/>
</dbReference>
<evidence type="ECO:0000256" key="3">
    <source>
        <dbReference type="ARBA" id="ARBA00022989"/>
    </source>
</evidence>
<proteinExistence type="predicted"/>
<reference evidence="6" key="1">
    <citation type="submission" date="2022-08" db="EMBL/GenBank/DDBJ databases">
        <title>Draft genome sequencing of Roseisolibacter agri AW1220.</title>
        <authorList>
            <person name="Tobiishi Y."/>
            <person name="Tonouchi A."/>
        </authorList>
    </citation>
    <scope>NUCLEOTIDE SEQUENCE</scope>
    <source>
        <strain evidence="6">AW1220</strain>
    </source>
</reference>
<feature type="domain" description="TonB C-terminal" evidence="5">
    <location>
        <begin position="233"/>
        <end position="326"/>
    </location>
</feature>
<organism evidence="6 7">
    <name type="scientific">Roseisolibacter agri</name>
    <dbReference type="NCBI Taxonomy" id="2014610"/>
    <lineage>
        <taxon>Bacteria</taxon>
        <taxon>Pseudomonadati</taxon>
        <taxon>Gemmatimonadota</taxon>
        <taxon>Gemmatimonadia</taxon>
        <taxon>Gemmatimonadales</taxon>
        <taxon>Gemmatimonadaceae</taxon>
        <taxon>Roseisolibacter</taxon>
    </lineage>
</organism>
<comment type="subcellular location">
    <subcellularLocation>
        <location evidence="1">Membrane</location>
        <topology evidence="1">Single-pass membrane protein</topology>
    </subcellularLocation>
</comment>
<dbReference type="InterPro" id="IPR006260">
    <property type="entry name" value="TonB/TolA_C"/>
</dbReference>
<dbReference type="GO" id="GO:0055085">
    <property type="term" value="P:transmembrane transport"/>
    <property type="evidence" value="ECO:0007669"/>
    <property type="project" value="InterPro"/>
</dbReference>
<evidence type="ECO:0000256" key="4">
    <source>
        <dbReference type="ARBA" id="ARBA00023136"/>
    </source>
</evidence>